<name>A0AB39C403_9VIRU</name>
<sequence>MKRLTLPNATLLSAFARLLPPERLRKDFSFVLSSATITVKGQSSLP</sequence>
<dbReference type="EMBL" id="PP935706">
    <property type="protein sequence ID" value="XDJ01390.1"/>
    <property type="molecule type" value="Genomic_DNA"/>
</dbReference>
<proteinExistence type="predicted"/>
<protein>
    <submittedName>
        <fullName evidence="1">Uncharacterized protein</fullName>
    </submittedName>
</protein>
<organism evidence="1">
    <name type="scientific">Salmonella phage vB_SE130_2P</name>
    <dbReference type="NCBI Taxonomy" id="3236707"/>
    <lineage>
        <taxon>Viruses</taxon>
    </lineage>
</organism>
<evidence type="ECO:0000313" key="1">
    <source>
        <dbReference type="EMBL" id="XDJ01390.1"/>
    </source>
</evidence>
<reference evidence="1" key="1">
    <citation type="submission" date="2024-06" db="EMBL/GenBank/DDBJ databases">
        <authorList>
            <person name="Mutai I.J."/>
            <person name="Gurusinghe A."/>
            <person name="Wang B."/>
            <person name="Clark M."/>
            <person name="Bhandare S.G."/>
        </authorList>
    </citation>
    <scope>NUCLEOTIDE SEQUENCE</scope>
</reference>
<accession>A0AB39C403</accession>